<proteinExistence type="inferred from homology"/>
<dbReference type="InterPro" id="IPR006118">
    <property type="entry name" value="Recombinase_CS"/>
</dbReference>
<dbReference type="PROSITE" id="PS00397">
    <property type="entry name" value="RECOMBINASES_1"/>
    <property type="match status" value="1"/>
</dbReference>
<dbReference type="AlphaFoldDB" id="A0AAJ1VPB0"/>
<accession>A0AAJ1VPB0</accession>
<evidence type="ECO:0000313" key="8">
    <source>
        <dbReference type="EMBL" id="MDN6901069.1"/>
    </source>
</evidence>
<reference evidence="8" key="1">
    <citation type="submission" date="2019-01" db="EMBL/GenBank/DDBJ databases">
        <title>Oenococcus sicerae UCMA17102.</title>
        <authorList>
            <person name="Cousin F.J."/>
            <person name="Le Guellec R."/>
            <person name="Cretenet M."/>
        </authorList>
    </citation>
    <scope>NUCLEOTIDE SEQUENCE</scope>
    <source>
        <strain evidence="8">UCMA17102</strain>
    </source>
</reference>
<gene>
    <name evidence="8" type="ORF">EVC35_08735</name>
</gene>
<feature type="domain" description="Resolvase/invertase-type recombinase catalytic" evidence="7">
    <location>
        <begin position="2"/>
        <end position="141"/>
    </location>
</feature>
<sequence length="202" mass="23165">MSLVFYARVSSTDQNLARQLARAKKVQADKIFADKLSGKDIQRPEFIKCLAYLREGDTLEVLSLDRLSRNYQDIKNIVSELRHKHVAFIADDLPNLATGNPLIDQFMLDMIIGLMSFVAQNEREKIKERQRQGIIEAKKRGAYIGKQLEYAPNSVNPGKRAIYFGLQAAYQSQTYSITQLAKQYGIARSTVYRVMKRIKEEE</sequence>
<evidence type="ECO:0000256" key="2">
    <source>
        <dbReference type="ARBA" id="ARBA00022908"/>
    </source>
</evidence>
<dbReference type="RefSeq" id="WP_301711528.1">
    <property type="nucleotide sequence ID" value="NZ_SDWY01000006.1"/>
</dbReference>
<evidence type="ECO:0000256" key="1">
    <source>
        <dbReference type="ARBA" id="ARBA00009913"/>
    </source>
</evidence>
<dbReference type="SMART" id="SM00857">
    <property type="entry name" value="Resolvase"/>
    <property type="match status" value="1"/>
</dbReference>
<evidence type="ECO:0000256" key="4">
    <source>
        <dbReference type="ARBA" id="ARBA00023172"/>
    </source>
</evidence>
<dbReference type="EMBL" id="SDWY01000006">
    <property type="protein sequence ID" value="MDN6901069.1"/>
    <property type="molecule type" value="Genomic_DNA"/>
</dbReference>
<comment type="caution">
    <text evidence="8">The sequence shown here is derived from an EMBL/GenBank/DDBJ whole genome shotgun (WGS) entry which is preliminary data.</text>
</comment>
<dbReference type="PANTHER" id="PTHR30461">
    <property type="entry name" value="DNA-INVERTASE FROM LAMBDOID PROPHAGE"/>
    <property type="match status" value="1"/>
</dbReference>
<evidence type="ECO:0000256" key="5">
    <source>
        <dbReference type="PIRSR" id="PIRSR606118-50"/>
    </source>
</evidence>
<protein>
    <submittedName>
        <fullName evidence="8">Recombinase family protein</fullName>
    </submittedName>
</protein>
<dbReference type="Proteomes" id="UP001167919">
    <property type="component" value="Unassembled WGS sequence"/>
</dbReference>
<comment type="similarity">
    <text evidence="1">Belongs to the site-specific recombinase resolvase family.</text>
</comment>
<dbReference type="GO" id="GO:0000150">
    <property type="term" value="F:DNA strand exchange activity"/>
    <property type="evidence" value="ECO:0007669"/>
    <property type="project" value="InterPro"/>
</dbReference>
<dbReference type="InterPro" id="IPR006119">
    <property type="entry name" value="Resolv_N"/>
</dbReference>
<dbReference type="GO" id="GO:0015074">
    <property type="term" value="P:DNA integration"/>
    <property type="evidence" value="ECO:0007669"/>
    <property type="project" value="UniProtKB-KW"/>
</dbReference>
<keyword evidence="2" id="KW-0229">DNA integration</keyword>
<dbReference type="CDD" id="cd03768">
    <property type="entry name" value="SR_ResInv"/>
    <property type="match status" value="1"/>
</dbReference>
<keyword evidence="3" id="KW-0238">DNA-binding</keyword>
<evidence type="ECO:0000256" key="6">
    <source>
        <dbReference type="PROSITE-ProRule" id="PRU10137"/>
    </source>
</evidence>
<dbReference type="Pfam" id="PF02796">
    <property type="entry name" value="HTH_7"/>
    <property type="match status" value="1"/>
</dbReference>
<dbReference type="Pfam" id="PF00239">
    <property type="entry name" value="Resolvase"/>
    <property type="match status" value="1"/>
</dbReference>
<evidence type="ECO:0000256" key="3">
    <source>
        <dbReference type="ARBA" id="ARBA00023125"/>
    </source>
</evidence>
<dbReference type="PANTHER" id="PTHR30461:SF26">
    <property type="entry name" value="RESOLVASE HOMOLOG YNEB"/>
    <property type="match status" value="1"/>
</dbReference>
<dbReference type="Gene3D" id="3.40.50.1390">
    <property type="entry name" value="Resolvase, N-terminal catalytic domain"/>
    <property type="match status" value="1"/>
</dbReference>
<dbReference type="GO" id="GO:0003677">
    <property type="term" value="F:DNA binding"/>
    <property type="evidence" value="ECO:0007669"/>
    <property type="project" value="UniProtKB-KW"/>
</dbReference>
<dbReference type="InterPro" id="IPR036162">
    <property type="entry name" value="Resolvase-like_N_sf"/>
</dbReference>
<organism evidence="8 9">
    <name type="scientific">Oenococcus sicerae</name>
    <dbReference type="NCBI Taxonomy" id="2203724"/>
    <lineage>
        <taxon>Bacteria</taxon>
        <taxon>Bacillati</taxon>
        <taxon>Bacillota</taxon>
        <taxon>Bacilli</taxon>
        <taxon>Lactobacillales</taxon>
        <taxon>Lactobacillaceae</taxon>
        <taxon>Oenococcus</taxon>
    </lineage>
</organism>
<dbReference type="SUPFAM" id="SSF53041">
    <property type="entry name" value="Resolvase-like"/>
    <property type="match status" value="1"/>
</dbReference>
<name>A0AAJ1VPB0_9LACO</name>
<feature type="active site" description="O-(5'-phospho-DNA)-serine intermediate" evidence="5 6">
    <location>
        <position position="10"/>
    </location>
</feature>
<evidence type="ECO:0000313" key="9">
    <source>
        <dbReference type="Proteomes" id="UP001167919"/>
    </source>
</evidence>
<dbReference type="InterPro" id="IPR050639">
    <property type="entry name" value="SSR_resolvase"/>
</dbReference>
<evidence type="ECO:0000259" key="7">
    <source>
        <dbReference type="PROSITE" id="PS51736"/>
    </source>
</evidence>
<dbReference type="Gene3D" id="1.10.10.60">
    <property type="entry name" value="Homeodomain-like"/>
    <property type="match status" value="1"/>
</dbReference>
<keyword evidence="4" id="KW-0233">DNA recombination</keyword>
<dbReference type="PROSITE" id="PS51736">
    <property type="entry name" value="RECOMBINASES_3"/>
    <property type="match status" value="1"/>
</dbReference>
<dbReference type="InterPro" id="IPR006120">
    <property type="entry name" value="Resolvase_HTH_dom"/>
</dbReference>